<keyword evidence="1" id="KW-1185">Reference proteome</keyword>
<dbReference type="PANTHER" id="PTHR35702">
    <property type="entry name" value="EXPRESSED PROTEIN"/>
    <property type="match status" value="1"/>
</dbReference>
<sequence>MSQTSMRFKNVSDINDHCMSTLFDCVENKAKQCRQLVGENASSHSGKFTILNCFDMTSGTLACTVKEGAKLYFYNIRAARVEKAKQGAIQSALADVVKKGLSQSASVKYAKKEGEKAAKLASRNAKHRLGPIISSGWDFFESVYYGGTLMEGFFRGSGTLFGTYAGGFLGEQKLGRLGYLVGSHTGSWFGGKVGLMLYDVVNGLHFLLHSLRL</sequence>
<dbReference type="AlphaFoldDB" id="A0A3Q0ETN5"/>
<name>A0A3Q0ETN5_VIGRR</name>
<reference evidence="1" key="1">
    <citation type="journal article" date="2014" name="Nat. Commun.">
        <title>Genome sequence of mungbean and insights into evolution within Vigna species.</title>
        <authorList>
            <person name="Kang Y.J."/>
            <person name="Kim S.K."/>
            <person name="Kim M.Y."/>
            <person name="Lestari P."/>
            <person name="Kim K.H."/>
            <person name="Ha B.K."/>
            <person name="Jun T.H."/>
            <person name="Hwang W.J."/>
            <person name="Lee T."/>
            <person name="Lee J."/>
            <person name="Shim S."/>
            <person name="Yoon M.Y."/>
            <person name="Jang Y.E."/>
            <person name="Han K.S."/>
            <person name="Taeprayoon P."/>
            <person name="Yoon N."/>
            <person name="Somta P."/>
            <person name="Tanya P."/>
            <person name="Kim K.S."/>
            <person name="Gwag J.G."/>
            <person name="Moon J.K."/>
            <person name="Lee Y.H."/>
            <person name="Park B.S."/>
            <person name="Bombarely A."/>
            <person name="Doyle J.J."/>
            <person name="Jackson S.A."/>
            <person name="Schafleitner R."/>
            <person name="Srinives P."/>
            <person name="Varshney R.K."/>
            <person name="Lee S.H."/>
        </authorList>
    </citation>
    <scope>NUCLEOTIDE SEQUENCE [LARGE SCALE GENOMIC DNA]</scope>
    <source>
        <strain evidence="1">cv. VC1973A</strain>
    </source>
</reference>
<dbReference type="OrthoDB" id="1906723at2759"/>
<accession>A0A3Q0ETN5</accession>
<dbReference type="RefSeq" id="XP_022635085.1">
    <property type="nucleotide sequence ID" value="XM_022779364.1"/>
</dbReference>
<reference evidence="2" key="2">
    <citation type="submission" date="2025-08" db="UniProtKB">
        <authorList>
            <consortium name="RefSeq"/>
        </authorList>
    </citation>
    <scope>IDENTIFICATION</scope>
    <source>
        <tissue evidence="2">Leaf</tissue>
    </source>
</reference>
<proteinExistence type="predicted"/>
<evidence type="ECO:0000313" key="1">
    <source>
        <dbReference type="Proteomes" id="UP000087766"/>
    </source>
</evidence>
<dbReference type="PANTHER" id="PTHR35702:SF1">
    <property type="entry name" value="EXPRESSED PROTEIN"/>
    <property type="match status" value="1"/>
</dbReference>
<dbReference type="Proteomes" id="UP000087766">
    <property type="component" value="Chromosome 3"/>
</dbReference>
<gene>
    <name evidence="2" type="primary">LOC106756998</name>
</gene>
<dbReference type="STRING" id="3916.A0A3Q0ETN5"/>
<evidence type="ECO:0000313" key="2">
    <source>
        <dbReference type="RefSeq" id="XP_022635085.1"/>
    </source>
</evidence>
<protein>
    <submittedName>
        <fullName evidence="2">Uncharacterized protein LOC106756998 isoform X1</fullName>
    </submittedName>
</protein>
<dbReference type="GeneID" id="106756998"/>
<organism evidence="1 2">
    <name type="scientific">Vigna radiata var. radiata</name>
    <name type="common">Mung bean</name>
    <name type="synonym">Phaseolus aureus</name>
    <dbReference type="NCBI Taxonomy" id="3916"/>
    <lineage>
        <taxon>Eukaryota</taxon>
        <taxon>Viridiplantae</taxon>
        <taxon>Streptophyta</taxon>
        <taxon>Embryophyta</taxon>
        <taxon>Tracheophyta</taxon>
        <taxon>Spermatophyta</taxon>
        <taxon>Magnoliopsida</taxon>
        <taxon>eudicotyledons</taxon>
        <taxon>Gunneridae</taxon>
        <taxon>Pentapetalae</taxon>
        <taxon>rosids</taxon>
        <taxon>fabids</taxon>
        <taxon>Fabales</taxon>
        <taxon>Fabaceae</taxon>
        <taxon>Papilionoideae</taxon>
        <taxon>50 kb inversion clade</taxon>
        <taxon>NPAAA clade</taxon>
        <taxon>indigoferoid/millettioid clade</taxon>
        <taxon>Phaseoleae</taxon>
        <taxon>Vigna</taxon>
    </lineage>
</organism>